<dbReference type="STRING" id="595494.Tola_3037"/>
<evidence type="ECO:0000256" key="3">
    <source>
        <dbReference type="ARBA" id="ARBA00022989"/>
    </source>
</evidence>
<dbReference type="GO" id="GO:0016020">
    <property type="term" value="C:membrane"/>
    <property type="evidence" value="ECO:0007669"/>
    <property type="project" value="UniProtKB-SubCell"/>
</dbReference>
<dbReference type="KEGG" id="tau:Tola_3037"/>
<evidence type="ECO:0000256" key="2">
    <source>
        <dbReference type="ARBA" id="ARBA00022692"/>
    </source>
</evidence>
<evidence type="ECO:0000313" key="8">
    <source>
        <dbReference type="Proteomes" id="UP000009073"/>
    </source>
</evidence>
<dbReference type="OrthoDB" id="9770329at2"/>
<sequence>MPETVPDFISVYLLSPLINTFFGLFDFNGRLGLPFLCISLLIAFLLYRRQRHLGYSQANNFGVFLGGRKVWLHRSALVDYAYYFVRALLHLAFIVPVMSWLDPVLLKQGDVTAFLNQVWAARPRIGDNMGIMLLYGLGAFLVSDFAHYWLHRAFHSRWLWEFHKVHHSATVMVPPTASRIHFFEKLCENLLKGFCFALYGGVIFWFCGDKVSNYTLFGVGYLAFIFNALAANLRHTHIWLSFGPVIERVINSPAQHQIHHSRNPAHFNRNFGTNLSLWDWLFGTLYLTGAKPEALEFGVSPKDNERYMKLHNLVWHPFWVTGVKLWRHGVHTNTAPEHRDLKPTE</sequence>
<dbReference type="HOGENOM" id="CLU_069609_0_0_6"/>
<feature type="domain" description="Fatty acid hydroxylase" evidence="6">
    <location>
        <begin position="138"/>
        <end position="284"/>
    </location>
</feature>
<dbReference type="AlphaFoldDB" id="C4LD95"/>
<name>C4LD95_TOLAT</name>
<feature type="transmembrane region" description="Helical" evidence="5">
    <location>
        <begin position="129"/>
        <end position="150"/>
    </location>
</feature>
<keyword evidence="8" id="KW-1185">Reference proteome</keyword>
<dbReference type="PANTHER" id="PTHR11863">
    <property type="entry name" value="STEROL DESATURASE"/>
    <property type="match status" value="1"/>
</dbReference>
<dbReference type="GO" id="GO:0016491">
    <property type="term" value="F:oxidoreductase activity"/>
    <property type="evidence" value="ECO:0007669"/>
    <property type="project" value="InterPro"/>
</dbReference>
<comment type="subcellular location">
    <subcellularLocation>
        <location evidence="1">Membrane</location>
    </subcellularLocation>
</comment>
<evidence type="ECO:0000256" key="5">
    <source>
        <dbReference type="SAM" id="Phobius"/>
    </source>
</evidence>
<protein>
    <submittedName>
        <fullName evidence="7">Fatty acid hydroxylase</fullName>
    </submittedName>
</protein>
<dbReference type="RefSeq" id="WP_015880075.1">
    <property type="nucleotide sequence ID" value="NC_012691.1"/>
</dbReference>
<dbReference type="GO" id="GO:0005506">
    <property type="term" value="F:iron ion binding"/>
    <property type="evidence" value="ECO:0007669"/>
    <property type="project" value="InterPro"/>
</dbReference>
<dbReference type="Proteomes" id="UP000009073">
    <property type="component" value="Chromosome"/>
</dbReference>
<feature type="transmembrane region" description="Helical" evidence="5">
    <location>
        <begin position="31"/>
        <end position="47"/>
    </location>
</feature>
<evidence type="ECO:0000259" key="6">
    <source>
        <dbReference type="Pfam" id="PF04116"/>
    </source>
</evidence>
<accession>C4LD95</accession>
<feature type="transmembrane region" description="Helical" evidence="5">
    <location>
        <begin position="189"/>
        <end position="208"/>
    </location>
</feature>
<reference evidence="8" key="1">
    <citation type="submission" date="2009-05" db="EMBL/GenBank/DDBJ databases">
        <title>Complete sequence of Tolumonas auensis DSM 9187.</title>
        <authorList>
            <consortium name="US DOE Joint Genome Institute"/>
            <person name="Lucas S."/>
            <person name="Copeland A."/>
            <person name="Lapidus A."/>
            <person name="Glavina del Rio T."/>
            <person name="Tice H."/>
            <person name="Bruce D."/>
            <person name="Goodwin L."/>
            <person name="Pitluck S."/>
            <person name="Chertkov O."/>
            <person name="Brettin T."/>
            <person name="Detter J.C."/>
            <person name="Han C."/>
            <person name="Larimer F."/>
            <person name="Land M."/>
            <person name="Hauser L."/>
            <person name="Kyrpides N."/>
            <person name="Mikhailova N."/>
            <person name="Spring S."/>
            <person name="Beller H."/>
        </authorList>
    </citation>
    <scope>NUCLEOTIDE SEQUENCE [LARGE SCALE GENOMIC DNA]</scope>
    <source>
        <strain evidence="8">DSM 9187 / TA4</strain>
    </source>
</reference>
<dbReference type="GO" id="GO:0008610">
    <property type="term" value="P:lipid biosynthetic process"/>
    <property type="evidence" value="ECO:0007669"/>
    <property type="project" value="InterPro"/>
</dbReference>
<reference evidence="7 8" key="2">
    <citation type="journal article" date="2011" name="Stand. Genomic Sci.">
        <title>Complete genome sequence of Tolumonas auensis type strain (TA 4).</title>
        <authorList>
            <person name="Chertkov O."/>
            <person name="Copeland A."/>
            <person name="Lucas S."/>
            <person name="Lapidus A."/>
            <person name="Berry K.W."/>
            <person name="Detter J.C."/>
            <person name="Del Rio T.G."/>
            <person name="Hammon N."/>
            <person name="Dalin E."/>
            <person name="Tice H."/>
            <person name="Pitluck S."/>
            <person name="Richardson P."/>
            <person name="Bruce D."/>
            <person name="Goodwin L."/>
            <person name="Han C."/>
            <person name="Tapia R."/>
            <person name="Saunders E."/>
            <person name="Schmutz J."/>
            <person name="Brettin T."/>
            <person name="Larimer F."/>
            <person name="Land M."/>
            <person name="Hauser L."/>
            <person name="Spring S."/>
            <person name="Rohde M."/>
            <person name="Kyrpides N.C."/>
            <person name="Ivanova N."/>
            <person name="Goker M."/>
            <person name="Beller H.R."/>
            <person name="Klenk H.P."/>
            <person name="Woyke T."/>
        </authorList>
    </citation>
    <scope>NUCLEOTIDE SEQUENCE [LARGE SCALE GENOMIC DNA]</scope>
    <source>
        <strain evidence="8">DSM 9187 / TA4</strain>
    </source>
</reference>
<feature type="transmembrane region" description="Helical" evidence="5">
    <location>
        <begin position="214"/>
        <end position="233"/>
    </location>
</feature>
<evidence type="ECO:0000256" key="4">
    <source>
        <dbReference type="ARBA" id="ARBA00023136"/>
    </source>
</evidence>
<proteinExistence type="predicted"/>
<dbReference type="eggNOG" id="COG3000">
    <property type="taxonomic scope" value="Bacteria"/>
</dbReference>
<evidence type="ECO:0000256" key="1">
    <source>
        <dbReference type="ARBA" id="ARBA00004370"/>
    </source>
</evidence>
<dbReference type="EMBL" id="CP001616">
    <property type="protein sequence ID" value="ACQ94626.1"/>
    <property type="molecule type" value="Genomic_DNA"/>
</dbReference>
<evidence type="ECO:0000313" key="7">
    <source>
        <dbReference type="EMBL" id="ACQ94626.1"/>
    </source>
</evidence>
<organism evidence="7 8">
    <name type="scientific">Tolumonas auensis (strain DSM 9187 / NBRC 110442 / TA 4)</name>
    <dbReference type="NCBI Taxonomy" id="595494"/>
    <lineage>
        <taxon>Bacteria</taxon>
        <taxon>Pseudomonadati</taxon>
        <taxon>Pseudomonadota</taxon>
        <taxon>Gammaproteobacteria</taxon>
        <taxon>Aeromonadales</taxon>
        <taxon>Aeromonadaceae</taxon>
        <taxon>Tolumonas</taxon>
    </lineage>
</organism>
<keyword evidence="4 5" id="KW-0472">Membrane</keyword>
<dbReference type="Pfam" id="PF04116">
    <property type="entry name" value="FA_hydroxylase"/>
    <property type="match status" value="1"/>
</dbReference>
<keyword evidence="2 5" id="KW-0812">Transmembrane</keyword>
<dbReference type="InterPro" id="IPR050307">
    <property type="entry name" value="Sterol_Desaturase_Related"/>
</dbReference>
<gene>
    <name evidence="7" type="ordered locus">Tola_3037</name>
</gene>
<dbReference type="InterPro" id="IPR006694">
    <property type="entry name" value="Fatty_acid_hydroxylase"/>
</dbReference>
<feature type="transmembrane region" description="Helical" evidence="5">
    <location>
        <begin position="80"/>
        <end position="101"/>
    </location>
</feature>
<keyword evidence="3 5" id="KW-1133">Transmembrane helix</keyword>